<feature type="compositionally biased region" description="Polar residues" evidence="6">
    <location>
        <begin position="316"/>
        <end position="371"/>
    </location>
</feature>
<evidence type="ECO:0000313" key="8">
    <source>
        <dbReference type="EMBL" id="KAF7507743.1"/>
    </source>
</evidence>
<dbReference type="InterPro" id="IPR038491">
    <property type="entry name" value="Velvet_dom_sf"/>
</dbReference>
<gene>
    <name evidence="8" type="ORF">GJ744_010172</name>
</gene>
<name>A0A8H7AF15_9EURO</name>
<reference evidence="8" key="1">
    <citation type="submission" date="2020-02" db="EMBL/GenBank/DDBJ databases">
        <authorList>
            <person name="Palmer J.M."/>
        </authorList>
    </citation>
    <scope>NUCLEOTIDE SEQUENCE</scope>
    <source>
        <strain evidence="8">EPUS1.4</strain>
        <tissue evidence="8">Thallus</tissue>
    </source>
</reference>
<dbReference type="GO" id="GO:0005634">
    <property type="term" value="C:nucleus"/>
    <property type="evidence" value="ECO:0007669"/>
    <property type="project" value="UniProtKB-SubCell"/>
</dbReference>
<dbReference type="EMBL" id="JAACFV010000064">
    <property type="protein sequence ID" value="KAF7507743.1"/>
    <property type="molecule type" value="Genomic_DNA"/>
</dbReference>
<dbReference type="OrthoDB" id="5599552at2759"/>
<keyword evidence="3" id="KW-0805">Transcription regulation</keyword>
<evidence type="ECO:0000256" key="3">
    <source>
        <dbReference type="ARBA" id="ARBA00023015"/>
    </source>
</evidence>
<proteinExistence type="predicted"/>
<keyword evidence="2" id="KW-0749">Sporulation</keyword>
<feature type="compositionally biased region" description="Polar residues" evidence="6">
    <location>
        <begin position="1"/>
        <end position="27"/>
    </location>
</feature>
<comment type="subcellular location">
    <subcellularLocation>
        <location evidence="1">Nucleus</location>
    </subcellularLocation>
</comment>
<evidence type="ECO:0000256" key="6">
    <source>
        <dbReference type="SAM" id="MobiDB-lite"/>
    </source>
</evidence>
<keyword evidence="4" id="KW-0804">Transcription</keyword>
<evidence type="ECO:0000256" key="1">
    <source>
        <dbReference type="ARBA" id="ARBA00004123"/>
    </source>
</evidence>
<sequence>MAHGRNSLTATSPNSSAYNLKTVQEPQQAKVYLQRDKDRKPLEPPPVIEILLDDNDPYKNFLSSPYYFMCATLHDTNKAETSPHSRNADLAGTLVSSLHRVKDTENNDVGYFVFQDLSVRKEGDFRLKFSLFELQRGGDGMTASYIKSTLSKAFKVYSSAKCPPPLPSTFLTKHLQEQGIKLRTKKTQNSHGRRARRPEEWSSELPRQANQAPVLNRLPIPRSMADSYQNRFPSTHGRDSGGGYQVPLDTNFAYGEGSYAQTSYGSDSLPYRHFERLQDPAPKRHKRNPSFPDIDTRYVLGSHKSTSHGNEEEPTTPHSASTSFNDNYFSQYVTQSRSNDSPSSRTLMSQPRRQYSSAESNHYPTPDSSRSYPGHVTHRLSVGSELAMGYGGSTEPGRHHYTSSAETQGSIPAPAAMHPPVQAPSRPSPTSDSRYWQGSFENSTSYGAYHSRNPSINALPTGHLLPAPTSLQSRSSMESSLHHF</sequence>
<comment type="caution">
    <text evidence="8">The sequence shown here is derived from an EMBL/GenBank/DDBJ whole genome shotgun (WGS) entry which is preliminary data.</text>
</comment>
<evidence type="ECO:0000259" key="7">
    <source>
        <dbReference type="PROSITE" id="PS51821"/>
    </source>
</evidence>
<dbReference type="PROSITE" id="PS51821">
    <property type="entry name" value="VELVET"/>
    <property type="match status" value="1"/>
</dbReference>
<evidence type="ECO:0000313" key="9">
    <source>
        <dbReference type="Proteomes" id="UP000606974"/>
    </source>
</evidence>
<dbReference type="Pfam" id="PF11754">
    <property type="entry name" value="Velvet"/>
    <property type="match status" value="1"/>
</dbReference>
<keyword evidence="9" id="KW-1185">Reference proteome</keyword>
<feature type="domain" description="Velvet" evidence="7">
    <location>
        <begin position="12"/>
        <end position="185"/>
    </location>
</feature>
<dbReference type="InterPro" id="IPR021740">
    <property type="entry name" value="Velvet"/>
</dbReference>
<feature type="compositionally biased region" description="Polar residues" evidence="6">
    <location>
        <begin position="428"/>
        <end position="439"/>
    </location>
</feature>
<organism evidence="8 9">
    <name type="scientific">Endocarpon pusillum</name>
    <dbReference type="NCBI Taxonomy" id="364733"/>
    <lineage>
        <taxon>Eukaryota</taxon>
        <taxon>Fungi</taxon>
        <taxon>Dikarya</taxon>
        <taxon>Ascomycota</taxon>
        <taxon>Pezizomycotina</taxon>
        <taxon>Eurotiomycetes</taxon>
        <taxon>Chaetothyriomycetidae</taxon>
        <taxon>Verrucariales</taxon>
        <taxon>Verrucariaceae</taxon>
        <taxon>Endocarpon</taxon>
    </lineage>
</organism>
<dbReference type="Proteomes" id="UP000606974">
    <property type="component" value="Unassembled WGS sequence"/>
</dbReference>
<dbReference type="GO" id="GO:0030435">
    <property type="term" value="P:sporulation resulting in formation of a cellular spore"/>
    <property type="evidence" value="ECO:0007669"/>
    <property type="project" value="UniProtKB-KW"/>
</dbReference>
<dbReference type="InterPro" id="IPR037525">
    <property type="entry name" value="Velvet_dom"/>
</dbReference>
<feature type="region of interest" description="Disordered" evidence="6">
    <location>
        <begin position="1"/>
        <end position="40"/>
    </location>
</feature>
<feature type="region of interest" description="Disordered" evidence="6">
    <location>
        <begin position="183"/>
        <end position="249"/>
    </location>
</feature>
<feature type="compositionally biased region" description="Basic residues" evidence="6">
    <location>
        <begin position="183"/>
        <end position="196"/>
    </location>
</feature>
<dbReference type="PANTHER" id="PTHR33572">
    <property type="entry name" value="SPORE DEVELOPMENT REGULATOR VOSA"/>
    <property type="match status" value="1"/>
</dbReference>
<evidence type="ECO:0000256" key="2">
    <source>
        <dbReference type="ARBA" id="ARBA00022969"/>
    </source>
</evidence>
<dbReference type="Gene3D" id="2.60.40.3960">
    <property type="entry name" value="Velvet domain"/>
    <property type="match status" value="1"/>
</dbReference>
<feature type="region of interest" description="Disordered" evidence="6">
    <location>
        <begin position="277"/>
        <end position="439"/>
    </location>
</feature>
<accession>A0A8H7AF15</accession>
<dbReference type="AlphaFoldDB" id="A0A8H7AF15"/>
<evidence type="ECO:0000256" key="4">
    <source>
        <dbReference type="ARBA" id="ARBA00023163"/>
    </source>
</evidence>
<evidence type="ECO:0000256" key="5">
    <source>
        <dbReference type="ARBA" id="ARBA00023242"/>
    </source>
</evidence>
<dbReference type="PANTHER" id="PTHR33572:SF18">
    <property type="entry name" value="SPORE DEVELOPMENT REGULATOR VOSA"/>
    <property type="match status" value="1"/>
</dbReference>
<keyword evidence="5" id="KW-0539">Nucleus</keyword>
<protein>
    <recommendedName>
        <fullName evidence="7">Velvet domain-containing protein</fullName>
    </recommendedName>
</protein>